<feature type="domain" description="CUB" evidence="6">
    <location>
        <begin position="1961"/>
        <end position="2073"/>
    </location>
</feature>
<dbReference type="Proteomes" id="UP000700334">
    <property type="component" value="Unassembled WGS sequence"/>
</dbReference>
<feature type="domain" description="CUB" evidence="6">
    <location>
        <begin position="667"/>
        <end position="784"/>
    </location>
</feature>
<evidence type="ECO:0000256" key="3">
    <source>
        <dbReference type="ARBA" id="ARBA00023157"/>
    </source>
</evidence>
<feature type="domain" description="CUB" evidence="6">
    <location>
        <begin position="428"/>
        <end position="541"/>
    </location>
</feature>
<feature type="domain" description="CUB" evidence="6">
    <location>
        <begin position="786"/>
        <end position="898"/>
    </location>
</feature>
<feature type="domain" description="CUB" evidence="6">
    <location>
        <begin position="902"/>
        <end position="1015"/>
    </location>
</feature>
<feature type="disulfide bond" evidence="5">
    <location>
        <begin position="786"/>
        <end position="813"/>
    </location>
</feature>
<feature type="domain" description="CUB" evidence="6">
    <location>
        <begin position="300"/>
        <end position="411"/>
    </location>
</feature>
<dbReference type="InterPro" id="IPR000859">
    <property type="entry name" value="CUB_dom"/>
</dbReference>
<dbReference type="Pfam" id="PF00431">
    <property type="entry name" value="CUB"/>
    <property type="match status" value="17"/>
</dbReference>
<evidence type="ECO:0000313" key="8">
    <source>
        <dbReference type="Proteomes" id="UP000700334"/>
    </source>
</evidence>
<dbReference type="SUPFAM" id="SSF49854">
    <property type="entry name" value="Spermadhesin, CUB domain"/>
    <property type="match status" value="18"/>
</dbReference>
<keyword evidence="2" id="KW-0677">Repeat</keyword>
<feature type="domain" description="CUB" evidence="6">
    <location>
        <begin position="1"/>
        <end position="54"/>
    </location>
</feature>
<evidence type="ECO:0000256" key="5">
    <source>
        <dbReference type="PROSITE-ProRule" id="PRU00059"/>
    </source>
</evidence>
<dbReference type="SMART" id="SM00042">
    <property type="entry name" value="CUB"/>
    <property type="match status" value="17"/>
</dbReference>
<feature type="domain" description="CUB" evidence="6">
    <location>
        <begin position="1607"/>
        <end position="1724"/>
    </location>
</feature>
<feature type="domain" description="CUB" evidence="6">
    <location>
        <begin position="58"/>
        <end position="172"/>
    </location>
</feature>
<dbReference type="FunFam" id="2.60.120.290:FF:000005">
    <property type="entry name" value="Procollagen C-endopeptidase enhancer 1"/>
    <property type="match status" value="1"/>
</dbReference>
<comment type="caution">
    <text evidence="7">The sequence shown here is derived from an EMBL/GenBank/DDBJ whole genome shotgun (WGS) entry which is preliminary data.</text>
</comment>
<keyword evidence="4" id="KW-0325">Glycoprotein</keyword>
<keyword evidence="8" id="KW-1185">Reference proteome</keyword>
<feature type="domain" description="CUB" evidence="6">
    <location>
        <begin position="542"/>
        <end position="663"/>
    </location>
</feature>
<dbReference type="FunFam" id="2.60.120.290:FF:000062">
    <property type="entry name" value="Cubilin"/>
    <property type="match status" value="1"/>
</dbReference>
<evidence type="ECO:0000259" key="6">
    <source>
        <dbReference type="PROSITE" id="PS01180"/>
    </source>
</evidence>
<dbReference type="OrthoDB" id="6022136at2759"/>
<accession>A0A8J6DPJ7</accession>
<dbReference type="FunFam" id="2.60.120.290:FF:000045">
    <property type="entry name" value="Cubilin"/>
    <property type="match status" value="1"/>
</dbReference>
<feature type="domain" description="CUB" evidence="6">
    <location>
        <begin position="1020"/>
        <end position="1137"/>
    </location>
</feature>
<dbReference type="CDD" id="cd00041">
    <property type="entry name" value="CUB"/>
    <property type="match status" value="18"/>
</dbReference>
<keyword evidence="1" id="KW-0732">Signal</keyword>
<feature type="non-terminal residue" evidence="7">
    <location>
        <position position="1"/>
    </location>
</feature>
<feature type="domain" description="CUB" evidence="6">
    <location>
        <begin position="1487"/>
        <end position="1600"/>
    </location>
</feature>
<dbReference type="EMBL" id="JAGFMF010011694">
    <property type="protein sequence ID" value="KAG8515901.1"/>
    <property type="molecule type" value="Genomic_DNA"/>
</dbReference>
<dbReference type="InterPro" id="IPR035914">
    <property type="entry name" value="Sperma_CUB_dom_sf"/>
</dbReference>
<feature type="disulfide bond" evidence="5">
    <location>
        <begin position="58"/>
        <end position="85"/>
    </location>
</feature>
<dbReference type="FunFam" id="2.60.120.290:FF:000018">
    <property type="entry name" value="cubilin"/>
    <property type="match status" value="4"/>
</dbReference>
<keyword evidence="3 5" id="KW-1015">Disulfide bond</keyword>
<evidence type="ECO:0000256" key="2">
    <source>
        <dbReference type="ARBA" id="ARBA00022737"/>
    </source>
</evidence>
<sequence length="2073" mass="228424">AYDGLSSASSRLVAVCGRQQLTNPIFSSGNSLFLRFQSGPSRQNRGFRAHFRQGKYSCGGYILTNSVDTIFSPKFPAKYPNNQNCSWIIQAQPPFNHITLSFTHFTLESSINCTQDFLEILDGNDDDAPVRGRYCGASMPHPITSFSNALMLRFVSNSRSNYDGFHATYAASSSACGGNFHMIEGIFNSPGYPEVYPPNVECVWNIVSSPGNQLQLSFIMFQLEDSHNCSRDFVEVREGNVTGHLVGRYCGNILPVNYTSIVGHILWIRFVSDGSGSGIGFQATFTKGLIKDSASLPVFGNDNIVGTHGKIASPLWPRKYPHNSNYQWIVNVNTSQLIHGRILELDIEATHNCFYDKLQVYDGLGIHSRLIGTYCGTQTESFTSTRNSLTFQFSSDSSVNGKGFLLEWFAVNDSLLNGPLPTIATGACGGFLRTGDTPIFLYSPLWPESYSNNADCSWLIQAPDSTVELNILSLDIESHRTCDYDKLVVIDGDNNMAQQLAVLCGREIPGPIRSTGEYMLIRFISDFSVTRAGFNASLHKSCGGYLHANRGIITSPNYPDNYTPNLNCSWHVLVQSGLTIAVHFEQPFQIPNGDSSCNHGDYLVLKNGPDIHSPPLGTHGRNGHFCGNSPSTTLFTSDNQMFVQFISDNSYEGQGFKIKYEAKSLACGGNIYIHDADSAGYVTSPNHPDNYPQNADCIWLLAAPPGKLIRLQFEDQFSIEVTPNCSSNYLELRDGADSNAPVLSKFCGNSLPSSQFSSGEVMYLRFRTDNSSTHVGFKAKYYIAQCGGIVTGQSGVIESIGYPTHPYTDNLFCQWHLQGPSGHYLTIHFEDFNLQNSSDCEKDFVEIWENHTSGNLLGRYCGNTIPGSIDTSSNVAFIRFVTDDSLTASGFRIQFISSVEDCGGDLQGPLGRFTSPNYLNPNPHGRICEWRLTVQEGRQITLTFNNLRLEAHPSCSNEHVTVFNGLRSNSPRLEKLCGSVNVSEEIRSSGNTMKVVYFTDGSRPYGGFIASYTSSEDAVCGGSLTNSPNGNFSSPGYNGVSNYSRNLNCEWTLSNPNRENSSIYINFDNFYLESHQDCQFDVLEFRVDNADGPLMWRLCGPSEPAVPLVIPYPQVWIQFVTNERIEHIGFHAEYFFTNCGGIQTGESGVITSPNYPASYDSSTHCSWLLEAPQGHTITLTFSDFDIEAHATCSWDSVTVRNGGSPGSPIIGQYCGNSNPRPIHSGSNKLVVIFNSDHSVQNGGFYATWNTQTLGCGGIFHSHNGTIRSPHWPQNFPENSRCSWIIIAHESQHLEINFDTNFLIPSGDGQCQNSFVKVWKGTEEADKALLAMSCGNVAPGSIITPGNTLTVVFQSQEAPAQGFSASFVSRCGRNFTNPSGYIISPNYPKQYDNNMNCTYIIETDPFSVVLLTFVSFHLEARSTVTGSCAHDGVQIIRGYSSASTPFATLCGDDTLSPITLSGPVMLNFYSNAYITDFGFKLSYRITSCGGMFNFSSGVIRSPAYSYSDYPNNMFCLYTITVRDNKVIQLKFSDFDVVPSTFCSDDYLAIYDGLNMSDPLLGKFCGSKRFPAIKSSNNSMLLVFRTDSSETARGWRITFQQTLGPRQGCGGYLTGSNDTFASPDSDLNGRYDKNLNCIWFITAPVNKLIKLTFNTFVLEAASFFQRCLYDYVKVYDGDSENANLAGTFCGSTVPAPFVSSGNFLTVQFISDINVEREGFNATYTIVDMPCGGSYNATWTPQSISSPNSSNLAVPLSICTWVIEAPPHQQVKITMWALQLHSPDCDQNYLEFQDSPESNVNPGIQFCGRNDSVVPTFYSSMRTAVVIFKSEVFSRNSRVGFTYQIADCNREYNKAFGNLKSPGWPDNYNDNLDCTIILTAPQNHTISLFFHSFGIEDSPECRHDFLEVRNGSESSSPLLGTYCGTLLPNPIFSQNNQLHLRFKSDSAISSLGYEIIWTSSSSGCGGTLYGDSGSFTSPGYPGTYPNNTHCEWVVIVPTGRLVTINFYFVSIDDPGDCVQNYLILYDGPDANSPPSGPYCGADTNVAPFVASSHQVFIKFHAEYAVLPSAIRLTWDS</sequence>
<evidence type="ECO:0000256" key="1">
    <source>
        <dbReference type="ARBA" id="ARBA00022729"/>
    </source>
</evidence>
<feature type="disulfide bond" evidence="5">
    <location>
        <begin position="1487"/>
        <end position="1514"/>
    </location>
</feature>
<reference evidence="7" key="1">
    <citation type="journal article" date="2021" name="Evol. Appl.">
        <title>The genome of the Pyrenean desman and the effects of bottlenecks and inbreeding on the genomic landscape of an endangered species.</title>
        <authorList>
            <person name="Escoda L."/>
            <person name="Castresana J."/>
        </authorList>
    </citation>
    <scope>NUCLEOTIDE SEQUENCE</scope>
    <source>
        <strain evidence="7">IBE-C5619</strain>
    </source>
</reference>
<feature type="domain" description="CUB" evidence="6">
    <location>
        <begin position="176"/>
        <end position="288"/>
    </location>
</feature>
<dbReference type="PANTHER" id="PTHR24251">
    <property type="entry name" value="OVOCHYMASE-RELATED"/>
    <property type="match status" value="1"/>
</dbReference>
<dbReference type="FunFam" id="2.60.120.290:FF:000047">
    <property type="entry name" value="Cubilin"/>
    <property type="match status" value="1"/>
</dbReference>
<name>A0A8J6DPJ7_GALPY</name>
<comment type="caution">
    <text evidence="5">Lacks conserved residue(s) required for the propagation of feature annotation.</text>
</comment>
<dbReference type="Gene3D" id="2.60.120.290">
    <property type="entry name" value="Spermadhesin, CUB domain"/>
    <property type="match status" value="18"/>
</dbReference>
<feature type="domain" description="CUB" evidence="6">
    <location>
        <begin position="1370"/>
        <end position="1485"/>
    </location>
</feature>
<proteinExistence type="predicted"/>
<feature type="domain" description="CUB" evidence="6">
    <location>
        <begin position="1255"/>
        <end position="1369"/>
    </location>
</feature>
<feature type="domain" description="CUB" evidence="6">
    <location>
        <begin position="1845"/>
        <end position="1957"/>
    </location>
</feature>
<feature type="domain" description="CUB" evidence="6">
    <location>
        <begin position="1139"/>
        <end position="1251"/>
    </location>
</feature>
<evidence type="ECO:0000313" key="7">
    <source>
        <dbReference type="EMBL" id="KAG8515901.1"/>
    </source>
</evidence>
<gene>
    <name evidence="7" type="ORF">J0S82_007193</name>
</gene>
<protein>
    <submittedName>
        <fullName evidence="7">Cubilin</fullName>
    </submittedName>
</protein>
<feature type="domain" description="CUB" evidence="6">
    <location>
        <begin position="1728"/>
        <end position="1845"/>
    </location>
</feature>
<dbReference type="PROSITE" id="PS01180">
    <property type="entry name" value="CUB"/>
    <property type="match status" value="18"/>
</dbReference>
<organism evidence="7 8">
    <name type="scientific">Galemys pyrenaicus</name>
    <name type="common">Iberian desman</name>
    <name type="synonym">Pyrenean desman</name>
    <dbReference type="NCBI Taxonomy" id="202257"/>
    <lineage>
        <taxon>Eukaryota</taxon>
        <taxon>Metazoa</taxon>
        <taxon>Chordata</taxon>
        <taxon>Craniata</taxon>
        <taxon>Vertebrata</taxon>
        <taxon>Euteleostomi</taxon>
        <taxon>Mammalia</taxon>
        <taxon>Eutheria</taxon>
        <taxon>Laurasiatheria</taxon>
        <taxon>Eulipotyphla</taxon>
        <taxon>Talpidae</taxon>
        <taxon>Galemys</taxon>
    </lineage>
</organism>
<dbReference type="FunFam" id="2.60.120.290:FF:000003">
    <property type="entry name" value="Neuropilin"/>
    <property type="match status" value="4"/>
</dbReference>
<dbReference type="FunFam" id="2.60.120.290:FF:000013">
    <property type="entry name" value="Membrane frizzled-related protein"/>
    <property type="match status" value="5"/>
</dbReference>
<evidence type="ECO:0000256" key="4">
    <source>
        <dbReference type="ARBA" id="ARBA00023180"/>
    </source>
</evidence>